<sequence>MNCWAFLLFLIPGIVTVKAKAINHRSWGSGELARMQPQGGILGDYGQYIFESEQDIKLLCTLTDAGLNEGIKTSDLRFKTPSGDVVKPNLISNNATVLLIIVNATAPASGRYYCGNVSDNEKFSMLHTVPLEIGFPPLELKSWRCWSKQLERLYCHWSKPENPVWTDYFFFIQTDGMTMTECRKRTRNEEECEAWKGQTPPYRPGETETNITVKAQNVLGHRVFTYPFDHYRNIKIEKLENVEVKAADAETLDITWDLPGNLQYYNVSIVHNIRWVPRPWAEKPHFQAETSFTIPGDSYQKSWNYALTGLIPNTIYDVEIKAIVLDAEFSDLWSDTSGAYEKTMPKAPDRSPEVPPGSFHVDRIGGSLRNISLYWIPLEDWEQNSDNLTYRVEGLELTTMTKVEPTFVTERSAVFKNLRNKSAYRFHIVSRNDVGESPQMSIIEVDTEKNRIPHPKILKEKYDDGKYKLEWKASEKDKTTNFTVFWCLSPPSWPTCASDINWVVVPKSIVAFELESIESLKFAVSANGELGSSGLSWKKAEILGDGDARSTQIEVDLSPSAFESRRHVKSHLLHLETPLTAFS</sequence>
<dbReference type="SUPFAM" id="SSF49265">
    <property type="entry name" value="Fibronectin type III"/>
    <property type="match status" value="2"/>
</dbReference>
<dbReference type="CDD" id="cd00063">
    <property type="entry name" value="FN3"/>
    <property type="match status" value="2"/>
</dbReference>
<dbReference type="PROSITE" id="PS50853">
    <property type="entry name" value="FN3"/>
    <property type="match status" value="1"/>
</dbReference>
<dbReference type="Gene3D" id="2.60.40.10">
    <property type="entry name" value="Immunoglobulins"/>
    <property type="match status" value="3"/>
</dbReference>
<name>A0A7R9A8Z4_9CRUS</name>
<dbReference type="OrthoDB" id="6381660at2759"/>
<feature type="chain" id="PRO_5036402799" description="Fibronectin type-III domain-containing protein" evidence="1">
    <location>
        <begin position="20"/>
        <end position="583"/>
    </location>
</feature>
<dbReference type="InterPro" id="IPR013783">
    <property type="entry name" value="Ig-like_fold"/>
</dbReference>
<reference evidence="3" key="1">
    <citation type="submission" date="2020-11" db="EMBL/GenBank/DDBJ databases">
        <authorList>
            <person name="Tran Van P."/>
        </authorList>
    </citation>
    <scope>NUCLEOTIDE SEQUENCE</scope>
</reference>
<evidence type="ECO:0000256" key="1">
    <source>
        <dbReference type="SAM" id="SignalP"/>
    </source>
</evidence>
<evidence type="ECO:0000313" key="4">
    <source>
        <dbReference type="Proteomes" id="UP000677054"/>
    </source>
</evidence>
<dbReference type="EMBL" id="LR901967">
    <property type="protein sequence ID" value="CAD7249704.1"/>
    <property type="molecule type" value="Genomic_DNA"/>
</dbReference>
<dbReference type="EMBL" id="CAJPEV010002450">
    <property type="protein sequence ID" value="CAG0896933.1"/>
    <property type="molecule type" value="Genomic_DNA"/>
</dbReference>
<organism evidence="3">
    <name type="scientific">Darwinula stevensoni</name>
    <dbReference type="NCBI Taxonomy" id="69355"/>
    <lineage>
        <taxon>Eukaryota</taxon>
        <taxon>Metazoa</taxon>
        <taxon>Ecdysozoa</taxon>
        <taxon>Arthropoda</taxon>
        <taxon>Crustacea</taxon>
        <taxon>Oligostraca</taxon>
        <taxon>Ostracoda</taxon>
        <taxon>Podocopa</taxon>
        <taxon>Podocopida</taxon>
        <taxon>Darwinulocopina</taxon>
        <taxon>Darwinuloidea</taxon>
        <taxon>Darwinulidae</taxon>
        <taxon>Darwinula</taxon>
    </lineage>
</organism>
<keyword evidence="4" id="KW-1185">Reference proteome</keyword>
<dbReference type="Proteomes" id="UP000677054">
    <property type="component" value="Unassembled WGS sequence"/>
</dbReference>
<dbReference type="InterPro" id="IPR003961">
    <property type="entry name" value="FN3_dom"/>
</dbReference>
<gene>
    <name evidence="3" type="ORF">DSTB1V02_LOCUS9491</name>
</gene>
<dbReference type="Pfam" id="PF00041">
    <property type="entry name" value="fn3"/>
    <property type="match status" value="1"/>
</dbReference>
<dbReference type="SMART" id="SM00060">
    <property type="entry name" value="FN3"/>
    <property type="match status" value="2"/>
</dbReference>
<dbReference type="InterPro" id="IPR036116">
    <property type="entry name" value="FN3_sf"/>
</dbReference>
<feature type="domain" description="Fibronectin type-III" evidence="2">
    <location>
        <begin position="355"/>
        <end position="450"/>
    </location>
</feature>
<feature type="signal peptide" evidence="1">
    <location>
        <begin position="1"/>
        <end position="19"/>
    </location>
</feature>
<evidence type="ECO:0000259" key="2">
    <source>
        <dbReference type="PROSITE" id="PS50853"/>
    </source>
</evidence>
<proteinExistence type="predicted"/>
<keyword evidence="1" id="KW-0732">Signal</keyword>
<accession>A0A7R9A8Z4</accession>
<dbReference type="AlphaFoldDB" id="A0A7R9A8Z4"/>
<evidence type="ECO:0000313" key="3">
    <source>
        <dbReference type="EMBL" id="CAD7249704.1"/>
    </source>
</evidence>
<protein>
    <recommendedName>
        <fullName evidence="2">Fibronectin type-III domain-containing protein</fullName>
    </recommendedName>
</protein>